<name>A0A2H0DYK5_9BACT</name>
<accession>A0A2H0DYK5</accession>
<dbReference type="EMBL" id="PCTS01000003">
    <property type="protein sequence ID" value="PIP86789.1"/>
    <property type="molecule type" value="Genomic_DNA"/>
</dbReference>
<dbReference type="InterPro" id="IPR023093">
    <property type="entry name" value="ScpA-like_C"/>
</dbReference>
<dbReference type="InterPro" id="IPR003768">
    <property type="entry name" value="ScpA"/>
</dbReference>
<gene>
    <name evidence="2" type="ORF">COW82_00170</name>
</gene>
<dbReference type="Pfam" id="PF02616">
    <property type="entry name" value="SMC_ScpA"/>
    <property type="match status" value="1"/>
</dbReference>
<protein>
    <recommendedName>
        <fullName evidence="1">Segregation and condensation protein A</fullName>
    </recommendedName>
</protein>
<dbReference type="AlphaFoldDB" id="A0A2H0DYK5"/>
<dbReference type="Proteomes" id="UP000231276">
    <property type="component" value="Unassembled WGS sequence"/>
</dbReference>
<dbReference type="Gene3D" id="1.10.10.580">
    <property type="entry name" value="Structural maintenance of chromosome 1. Chain E"/>
    <property type="match status" value="1"/>
</dbReference>
<evidence type="ECO:0000256" key="1">
    <source>
        <dbReference type="ARBA" id="ARBA00044777"/>
    </source>
</evidence>
<dbReference type="PANTHER" id="PTHR33969:SF2">
    <property type="entry name" value="SEGREGATION AND CONDENSATION PROTEIN A"/>
    <property type="match status" value="1"/>
</dbReference>
<comment type="caution">
    <text evidence="2">The sequence shown here is derived from an EMBL/GenBank/DDBJ whole genome shotgun (WGS) entry which is preliminary data.</text>
</comment>
<organism evidence="2 3">
    <name type="scientific">Candidatus Campbellbacteria bacterium CG22_combo_CG10-13_8_21_14_all_43_18</name>
    <dbReference type="NCBI Taxonomy" id="1974530"/>
    <lineage>
        <taxon>Bacteria</taxon>
        <taxon>Candidatus Campbelliibacteriota</taxon>
    </lineage>
</organism>
<dbReference type="PANTHER" id="PTHR33969">
    <property type="entry name" value="SEGREGATION AND CONDENSATION PROTEIN A"/>
    <property type="match status" value="1"/>
</dbReference>
<proteinExistence type="predicted"/>
<sequence length="259" mass="29734">MNWGFPSKKKKKNKMPENSFIVKTENFEGPLELLLNLVEKRKVFINDFSLSQIADEYISFIKKIEHFPFRDISNFIVIASTLILIKSKSLLPGLELSLEEEEDISNLEKRLAEYKLIRSLSRGLKDRFASNIIFSSSSIPISPVFTPDKHLSIGSLSKSIWEIIQNLPKNDKDENPKASIKKVVSLEEMIENLSERIRKNLKITFREFSDGMSRGEKLNTIVGFLAVLELFRTGLINLTQNANFADIHIENQSVEVPRY</sequence>
<evidence type="ECO:0000313" key="3">
    <source>
        <dbReference type="Proteomes" id="UP000231276"/>
    </source>
</evidence>
<reference evidence="2 3" key="1">
    <citation type="submission" date="2017-09" db="EMBL/GenBank/DDBJ databases">
        <title>Depth-based differentiation of microbial function through sediment-hosted aquifers and enrichment of novel symbionts in the deep terrestrial subsurface.</title>
        <authorList>
            <person name="Probst A.J."/>
            <person name="Ladd B."/>
            <person name="Jarett J.K."/>
            <person name="Geller-Mcgrath D.E."/>
            <person name="Sieber C.M."/>
            <person name="Emerson J.B."/>
            <person name="Anantharaman K."/>
            <person name="Thomas B.C."/>
            <person name="Malmstrom R."/>
            <person name="Stieglmeier M."/>
            <person name="Klingl A."/>
            <person name="Woyke T."/>
            <person name="Ryan C.M."/>
            <person name="Banfield J.F."/>
        </authorList>
    </citation>
    <scope>NUCLEOTIDE SEQUENCE [LARGE SCALE GENOMIC DNA]</scope>
    <source>
        <strain evidence="2">CG22_combo_CG10-13_8_21_14_all_43_18</strain>
    </source>
</reference>
<evidence type="ECO:0000313" key="2">
    <source>
        <dbReference type="EMBL" id="PIP86789.1"/>
    </source>
</evidence>
<dbReference type="Gene3D" id="6.10.250.2410">
    <property type="match status" value="1"/>
</dbReference>